<feature type="domain" description="Tetrapyrrole biosynthesis uroporphyrinogen III synthase" evidence="10">
    <location>
        <begin position="18"/>
        <end position="223"/>
    </location>
</feature>
<dbReference type="GO" id="GO:0006782">
    <property type="term" value="P:protoporphyrinogen IX biosynthetic process"/>
    <property type="evidence" value="ECO:0007669"/>
    <property type="project" value="UniProtKB-UniRule"/>
</dbReference>
<dbReference type="Pfam" id="PF02602">
    <property type="entry name" value="HEM4"/>
    <property type="match status" value="1"/>
</dbReference>
<reference evidence="11 13" key="1">
    <citation type="submission" date="2014-12" db="EMBL/GenBank/DDBJ databases">
        <title>Genome sequence of Morococcus cerebrosus.</title>
        <authorList>
            <person name="Shin S.-K."/>
            <person name="Yi H."/>
        </authorList>
    </citation>
    <scope>NUCLEOTIDE SEQUENCE [LARGE SCALE GENOMIC DNA]</scope>
    <source>
        <strain evidence="11 13">CIP 81.93</strain>
    </source>
</reference>
<comment type="function">
    <text evidence="6 9">Catalyzes cyclization of the linear tetrapyrrole, hydroxymethylbilane, to the macrocyclic uroporphyrinogen III.</text>
</comment>
<dbReference type="AlphaFoldDB" id="A0A0C1GKY2"/>
<protein>
    <recommendedName>
        <fullName evidence="7 9">Uroporphyrinogen-III synthase</fullName>
        <ecNumber evidence="3 9">4.2.1.75</ecNumber>
    </recommendedName>
</protein>
<dbReference type="PATRIC" id="fig|1056807.3.peg.2303"/>
<dbReference type="NCBIfam" id="NF004585">
    <property type="entry name" value="PRK05928.2-2"/>
    <property type="match status" value="1"/>
</dbReference>
<keyword evidence="5 9" id="KW-0627">Porphyrin biosynthesis</keyword>
<proteinExistence type="inferred from homology"/>
<sequence>MPVMLIVRPSARAGDDVRTCSQAGWRARVLSPVEIEPDETALRSLKEQFSRADAVFWVSPTAIETAAPYVDFSDDLKVQVAVGQASGQALQRCGAKNVSVPQEGNDSEAVLRLPVWDTLPQGARVLIVRGRGGRDFLAESLKKKGFAVEIVEAYFRRPNELNWQDFDAESIDAAFIASGELVRGLFAQVPPQFSRFFESLLYFTHHPRIADALREAGARHIRVVASLKAALSSFPKEQTDEPV</sequence>
<evidence type="ECO:0000256" key="1">
    <source>
        <dbReference type="ARBA" id="ARBA00004772"/>
    </source>
</evidence>
<evidence type="ECO:0000256" key="8">
    <source>
        <dbReference type="ARBA" id="ARBA00048617"/>
    </source>
</evidence>
<dbReference type="Gene3D" id="3.40.50.10090">
    <property type="match status" value="2"/>
</dbReference>
<dbReference type="EC" id="4.2.1.75" evidence="3 9"/>
<evidence type="ECO:0000313" key="12">
    <source>
        <dbReference type="EMBL" id="UNV86386.1"/>
    </source>
</evidence>
<evidence type="ECO:0000256" key="6">
    <source>
        <dbReference type="ARBA" id="ARBA00037589"/>
    </source>
</evidence>
<evidence type="ECO:0000259" key="10">
    <source>
        <dbReference type="Pfam" id="PF02602"/>
    </source>
</evidence>
<evidence type="ECO:0000256" key="3">
    <source>
        <dbReference type="ARBA" id="ARBA00013109"/>
    </source>
</evidence>
<evidence type="ECO:0000313" key="11">
    <source>
        <dbReference type="EMBL" id="KIC06136.1"/>
    </source>
</evidence>
<name>A0A0C1GKY2_9NEIS</name>
<dbReference type="Proteomes" id="UP000829504">
    <property type="component" value="Chromosome"/>
</dbReference>
<dbReference type="GO" id="GO:0004852">
    <property type="term" value="F:uroporphyrinogen-III synthase activity"/>
    <property type="evidence" value="ECO:0007669"/>
    <property type="project" value="UniProtKB-UniRule"/>
</dbReference>
<dbReference type="EMBL" id="CP094242">
    <property type="protein sequence ID" value="UNV86386.1"/>
    <property type="molecule type" value="Genomic_DNA"/>
</dbReference>
<comment type="pathway">
    <text evidence="1 9">Porphyrin-containing compound metabolism; protoporphyrin-IX biosynthesis; coproporphyrinogen-III from 5-aminolevulinate: step 3/4.</text>
</comment>
<keyword evidence="4 9" id="KW-0456">Lyase</keyword>
<dbReference type="PANTHER" id="PTHR38042:SF1">
    <property type="entry name" value="UROPORPHYRINOGEN-III SYNTHASE, CHLOROPLASTIC"/>
    <property type="match status" value="1"/>
</dbReference>
<dbReference type="CDD" id="cd06578">
    <property type="entry name" value="HemD"/>
    <property type="match status" value="1"/>
</dbReference>
<comment type="catalytic activity">
    <reaction evidence="8 9">
        <text>hydroxymethylbilane = uroporphyrinogen III + H2O</text>
        <dbReference type="Rhea" id="RHEA:18965"/>
        <dbReference type="ChEBI" id="CHEBI:15377"/>
        <dbReference type="ChEBI" id="CHEBI:57308"/>
        <dbReference type="ChEBI" id="CHEBI:57845"/>
        <dbReference type="EC" id="4.2.1.75"/>
    </reaction>
</comment>
<evidence type="ECO:0000256" key="5">
    <source>
        <dbReference type="ARBA" id="ARBA00023244"/>
    </source>
</evidence>
<dbReference type="Proteomes" id="UP000031390">
    <property type="component" value="Unassembled WGS sequence"/>
</dbReference>
<dbReference type="PANTHER" id="PTHR38042">
    <property type="entry name" value="UROPORPHYRINOGEN-III SYNTHASE, CHLOROPLASTIC"/>
    <property type="match status" value="1"/>
</dbReference>
<evidence type="ECO:0000256" key="4">
    <source>
        <dbReference type="ARBA" id="ARBA00023239"/>
    </source>
</evidence>
<evidence type="ECO:0000256" key="9">
    <source>
        <dbReference type="RuleBase" id="RU366031"/>
    </source>
</evidence>
<dbReference type="InterPro" id="IPR003754">
    <property type="entry name" value="4pyrrol_synth_uPrphyn_synth"/>
</dbReference>
<accession>A0A0C1GKY2</accession>
<organism evidence="11 13">
    <name type="scientific">Morococcus cerebrosus</name>
    <dbReference type="NCBI Taxonomy" id="1056807"/>
    <lineage>
        <taxon>Bacteria</taxon>
        <taxon>Pseudomonadati</taxon>
        <taxon>Pseudomonadota</taxon>
        <taxon>Betaproteobacteria</taxon>
        <taxon>Neisseriales</taxon>
        <taxon>Neisseriaceae</taxon>
        <taxon>Morococcus</taxon>
    </lineage>
</organism>
<dbReference type="SUPFAM" id="SSF69618">
    <property type="entry name" value="HemD-like"/>
    <property type="match status" value="1"/>
</dbReference>
<dbReference type="InterPro" id="IPR039793">
    <property type="entry name" value="UROS/Hem4"/>
</dbReference>
<dbReference type="RefSeq" id="WP_039409983.1">
    <property type="nucleotide sequence ID" value="NZ_CP094242.1"/>
</dbReference>
<keyword evidence="14" id="KW-1185">Reference proteome</keyword>
<evidence type="ECO:0000256" key="7">
    <source>
        <dbReference type="ARBA" id="ARBA00040167"/>
    </source>
</evidence>
<dbReference type="InterPro" id="IPR036108">
    <property type="entry name" value="4pyrrol_syn_uPrphyn_synt_sf"/>
</dbReference>
<dbReference type="GO" id="GO:0006780">
    <property type="term" value="P:uroporphyrinogen III biosynthetic process"/>
    <property type="evidence" value="ECO:0007669"/>
    <property type="project" value="UniProtKB-UniRule"/>
</dbReference>
<dbReference type="EMBL" id="JUFZ01000116">
    <property type="protein sequence ID" value="KIC06136.1"/>
    <property type="molecule type" value="Genomic_DNA"/>
</dbReference>
<comment type="similarity">
    <text evidence="2 9">Belongs to the uroporphyrinogen-III synthase family.</text>
</comment>
<reference evidence="12 14" key="2">
    <citation type="submission" date="2022-03" db="EMBL/GenBank/DDBJ databases">
        <title>Genome sequencing of Morococcus cerebrosus.</title>
        <authorList>
            <person name="Baek M.-G."/>
            <person name="Yi H."/>
        </authorList>
    </citation>
    <scope>NUCLEOTIDE SEQUENCE [LARGE SCALE GENOMIC DNA]</scope>
    <source>
        <strain evidence="12 14">CIP 81.93</strain>
    </source>
</reference>
<gene>
    <name evidence="11" type="ORF">MCC93_24000</name>
    <name evidence="12" type="ORF">MON37_06605</name>
</gene>
<evidence type="ECO:0000256" key="2">
    <source>
        <dbReference type="ARBA" id="ARBA00008133"/>
    </source>
</evidence>
<evidence type="ECO:0000313" key="13">
    <source>
        <dbReference type="Proteomes" id="UP000031390"/>
    </source>
</evidence>
<evidence type="ECO:0000313" key="14">
    <source>
        <dbReference type="Proteomes" id="UP000829504"/>
    </source>
</evidence>
<dbReference type="UniPathway" id="UPA00251">
    <property type="reaction ID" value="UER00320"/>
</dbReference>